<dbReference type="InterPro" id="IPR011761">
    <property type="entry name" value="ATP-grasp"/>
</dbReference>
<reference evidence="3" key="1">
    <citation type="submission" date="2021-08" db="EMBL/GenBank/DDBJ databases">
        <title>Genome of a novel bacterium of the phylum Verrucomicrobia, Oleiharenicola sp. KSB-15.</title>
        <authorList>
            <person name="Chung J.-H."/>
            <person name="Ahn J.-H."/>
            <person name="Yoon Y."/>
            <person name="Kim D.-Y."/>
            <person name="An S.-H."/>
            <person name="Park I."/>
            <person name="Yeon J."/>
        </authorList>
    </citation>
    <scope>NUCLEOTIDE SEQUENCE</scope>
    <source>
        <strain evidence="3">KSB-15</strain>
    </source>
</reference>
<accession>A0A8F9TTI1</accession>
<evidence type="ECO:0000259" key="2">
    <source>
        <dbReference type="PROSITE" id="PS50975"/>
    </source>
</evidence>
<dbReference type="EMBL" id="CP080507">
    <property type="protein sequence ID" value="QYM77509.1"/>
    <property type="molecule type" value="Genomic_DNA"/>
</dbReference>
<keyword evidence="1" id="KW-0067">ATP-binding</keyword>
<dbReference type="Pfam" id="PF21360">
    <property type="entry name" value="PylC-like_N"/>
    <property type="match status" value="1"/>
</dbReference>
<dbReference type="Proteomes" id="UP000825051">
    <property type="component" value="Chromosome"/>
</dbReference>
<gene>
    <name evidence="3" type="ORF">K0B96_09215</name>
</gene>
<dbReference type="InterPro" id="IPR003806">
    <property type="entry name" value="ATP-grasp_PylC-type"/>
</dbReference>
<keyword evidence="1" id="KW-0547">Nucleotide-binding</keyword>
<dbReference type="Gene3D" id="3.30.1490.20">
    <property type="entry name" value="ATP-grasp fold, A domain"/>
    <property type="match status" value="1"/>
</dbReference>
<protein>
    <submittedName>
        <fullName evidence="3">ATP-grasp domain-containing protein</fullName>
    </submittedName>
</protein>
<evidence type="ECO:0000313" key="3">
    <source>
        <dbReference type="EMBL" id="QYM77509.1"/>
    </source>
</evidence>
<sequence>MAADLRPELSAACGAADDRFMVPRCLAPDYVPTLLDLCRTERVALLVPTIDTELSVLAEHVAEFAAIGTRVAVSSPAVVAVARDKLQTATTFGAAGVTVPRTALLADMLADPSDWRFPVILKPLGGSSSIGLAVARTPEEARQIGAQRDDYLAQEQWLGREYTVNIFFDARGALRCAVPHWRIETRGGEVSKGRTERVPALEKAAKQIAAALPGARGALCFQAIVNERGEAGVFELNARFGGGYPLAHRAGARFSQWLLEEVAGLPCTANDDWKEGVTMLRYDAAVFV</sequence>
<dbReference type="Pfam" id="PF02655">
    <property type="entry name" value="ATP-grasp_3"/>
    <property type="match status" value="1"/>
</dbReference>
<dbReference type="GO" id="GO:0005524">
    <property type="term" value="F:ATP binding"/>
    <property type="evidence" value="ECO:0007669"/>
    <property type="project" value="UniProtKB-UniRule"/>
</dbReference>
<dbReference type="KEGG" id="ole:K0B96_09215"/>
<dbReference type="Gene3D" id="3.30.470.20">
    <property type="entry name" value="ATP-grasp fold, B domain"/>
    <property type="match status" value="1"/>
</dbReference>
<dbReference type="Gene3D" id="3.40.50.20">
    <property type="match status" value="1"/>
</dbReference>
<name>A0A8F9TTI1_9BACT</name>
<dbReference type="SUPFAM" id="SSF56059">
    <property type="entry name" value="Glutathione synthetase ATP-binding domain-like"/>
    <property type="match status" value="1"/>
</dbReference>
<proteinExistence type="predicted"/>
<dbReference type="InterPro" id="IPR048764">
    <property type="entry name" value="PylC_N"/>
</dbReference>
<feature type="domain" description="ATP-grasp" evidence="2">
    <location>
        <begin position="89"/>
        <end position="263"/>
    </location>
</feature>
<dbReference type="AlphaFoldDB" id="A0A8F9TTI1"/>
<keyword evidence="4" id="KW-1185">Reference proteome</keyword>
<dbReference type="GO" id="GO:0046872">
    <property type="term" value="F:metal ion binding"/>
    <property type="evidence" value="ECO:0007669"/>
    <property type="project" value="InterPro"/>
</dbReference>
<evidence type="ECO:0000313" key="4">
    <source>
        <dbReference type="Proteomes" id="UP000825051"/>
    </source>
</evidence>
<organism evidence="3 4">
    <name type="scientific">Horticoccus luteus</name>
    <dbReference type="NCBI Taxonomy" id="2862869"/>
    <lineage>
        <taxon>Bacteria</taxon>
        <taxon>Pseudomonadati</taxon>
        <taxon>Verrucomicrobiota</taxon>
        <taxon>Opitutia</taxon>
        <taxon>Opitutales</taxon>
        <taxon>Opitutaceae</taxon>
        <taxon>Horticoccus</taxon>
    </lineage>
</organism>
<dbReference type="PROSITE" id="PS50975">
    <property type="entry name" value="ATP_GRASP"/>
    <property type="match status" value="1"/>
</dbReference>
<dbReference type="InterPro" id="IPR013815">
    <property type="entry name" value="ATP_grasp_subdomain_1"/>
</dbReference>
<evidence type="ECO:0000256" key="1">
    <source>
        <dbReference type="PROSITE-ProRule" id="PRU00409"/>
    </source>
</evidence>